<dbReference type="InterPro" id="IPR002931">
    <property type="entry name" value="Transglutaminase-like"/>
</dbReference>
<dbReference type="OrthoDB" id="5438043at2"/>
<dbReference type="RefSeq" id="WP_109230207.1">
    <property type="nucleotide sequence ID" value="NZ_PYHR01000002.1"/>
</dbReference>
<comment type="caution">
    <text evidence="2">The sequence shown here is derived from an EMBL/GenBank/DDBJ whole genome shotgun (WGS) entry which is preliminary data.</text>
</comment>
<evidence type="ECO:0000313" key="3">
    <source>
        <dbReference type="Proteomes" id="UP000245166"/>
    </source>
</evidence>
<dbReference type="PANTHER" id="PTHR33490:SF12">
    <property type="entry name" value="BLL5557 PROTEIN"/>
    <property type="match status" value="1"/>
</dbReference>
<feature type="domain" description="Transglutaminase-like" evidence="1">
    <location>
        <begin position="170"/>
        <end position="230"/>
    </location>
</feature>
<gene>
    <name evidence="2" type="ORF">C8046_15405</name>
</gene>
<evidence type="ECO:0000313" key="2">
    <source>
        <dbReference type="EMBL" id="PWD51826.1"/>
    </source>
</evidence>
<evidence type="ECO:0000259" key="1">
    <source>
        <dbReference type="SMART" id="SM00460"/>
    </source>
</evidence>
<organism evidence="2 3">
    <name type="scientific">Serinibacter arcticus</name>
    <dbReference type="NCBI Taxonomy" id="1655435"/>
    <lineage>
        <taxon>Bacteria</taxon>
        <taxon>Bacillati</taxon>
        <taxon>Actinomycetota</taxon>
        <taxon>Actinomycetes</taxon>
        <taxon>Micrococcales</taxon>
        <taxon>Beutenbergiaceae</taxon>
        <taxon>Serinibacter</taxon>
    </lineage>
</organism>
<dbReference type="AlphaFoldDB" id="A0A2U1ZXV9"/>
<accession>A0A2U1ZXV9</accession>
<name>A0A2U1ZXV9_9MICO</name>
<proteinExistence type="predicted"/>
<dbReference type="PANTHER" id="PTHR33490">
    <property type="entry name" value="BLR5614 PROTEIN-RELATED"/>
    <property type="match status" value="1"/>
</dbReference>
<dbReference type="Proteomes" id="UP000245166">
    <property type="component" value="Unassembled WGS sequence"/>
</dbReference>
<dbReference type="InterPro" id="IPR038765">
    <property type="entry name" value="Papain-like_cys_pep_sf"/>
</dbReference>
<keyword evidence="3" id="KW-1185">Reference proteome</keyword>
<dbReference type="SUPFAM" id="SSF54001">
    <property type="entry name" value="Cysteine proteinases"/>
    <property type="match status" value="1"/>
</dbReference>
<dbReference type="Pfam" id="PF01841">
    <property type="entry name" value="Transglut_core"/>
    <property type="match status" value="1"/>
</dbReference>
<dbReference type="EMBL" id="PYHR01000002">
    <property type="protein sequence ID" value="PWD51826.1"/>
    <property type="molecule type" value="Genomic_DNA"/>
</dbReference>
<sequence length="286" mass="31052">MRRSVSSTLELTLSEGEVQLAFMVAVARVPGLRIDERLTIHLGDELVEATEIPAPHNGVVHDLTVNPGVSGTPLVLNYHAIVETNWDEVAAAHDDAEGEEIVGEAGGPIDLLMYLRPSRYAESDRFFGTSRAEFAGLAGRELVLAVADWVNHHLRYTPGASRPTDGAVETLLARQGVCRDFAHVAVALLRALDVPARLAAVYAPGLFPMDFHAVAEAWVEGGWHVIDPTRLAPRQTLVRVATGRDASDTAFLSSYGARLTLDRIKVLATSDPFLPTDDHRSMLRVP</sequence>
<reference evidence="2 3" key="1">
    <citation type="submission" date="2018-03" db="EMBL/GenBank/DDBJ databases">
        <title>Genome assembly of novel Miniimonas species PCH200.</title>
        <authorList>
            <person name="Thakur V."/>
            <person name="Kumar V."/>
            <person name="Singh D."/>
        </authorList>
    </citation>
    <scope>NUCLEOTIDE SEQUENCE [LARGE SCALE GENOMIC DNA]</scope>
    <source>
        <strain evidence="2 3">PCH200</strain>
    </source>
</reference>
<protein>
    <submittedName>
        <fullName evidence="2">Transglutaminase</fullName>
    </submittedName>
</protein>
<dbReference type="Gene3D" id="3.10.620.30">
    <property type="match status" value="1"/>
</dbReference>
<dbReference type="SMART" id="SM00460">
    <property type="entry name" value="TGc"/>
    <property type="match status" value="1"/>
</dbReference>